<proteinExistence type="inferred from homology"/>
<dbReference type="GO" id="GO:0009098">
    <property type="term" value="P:L-leucine biosynthetic process"/>
    <property type="evidence" value="ECO:0007669"/>
    <property type="project" value="InterPro"/>
</dbReference>
<dbReference type="RefSeq" id="WP_013099703.1">
    <property type="nucleotide sequence ID" value="NC_014122.1"/>
</dbReference>
<evidence type="ECO:0000256" key="3">
    <source>
        <dbReference type="ARBA" id="ARBA00022723"/>
    </source>
</evidence>
<accession>D5VQV4</accession>
<keyword evidence="9" id="KW-1185">Reference proteome</keyword>
<dbReference type="NCBIfam" id="TIGR02088">
    <property type="entry name" value="LEU3_arch"/>
    <property type="match status" value="1"/>
</dbReference>
<dbReference type="GO" id="GO:0051287">
    <property type="term" value="F:NAD binding"/>
    <property type="evidence" value="ECO:0007669"/>
    <property type="project" value="InterPro"/>
</dbReference>
<dbReference type="NCBIfam" id="NF040619">
    <property type="entry name" value="AksF_Meth"/>
    <property type="match status" value="1"/>
</dbReference>
<dbReference type="GO" id="GO:0000287">
    <property type="term" value="F:magnesium ion binding"/>
    <property type="evidence" value="ECO:0007669"/>
    <property type="project" value="InterPro"/>
</dbReference>
<dbReference type="GO" id="GO:0003862">
    <property type="term" value="F:3-isopropylmalate dehydrogenase activity"/>
    <property type="evidence" value="ECO:0007669"/>
    <property type="project" value="UniProtKB-EC"/>
</dbReference>
<dbReference type="PANTHER" id="PTHR11835">
    <property type="entry name" value="DECARBOXYLATING DEHYDROGENASES-ISOCITRATE, ISOPROPYLMALATE, TARTRATE"/>
    <property type="match status" value="1"/>
</dbReference>
<dbReference type="SUPFAM" id="SSF53659">
    <property type="entry name" value="Isocitrate/Isopropylmalate dehydrogenase-like"/>
    <property type="match status" value="1"/>
</dbReference>
<dbReference type="InterPro" id="IPR054960">
    <property type="entry name" value="HICDH"/>
</dbReference>
<keyword evidence="5 8" id="KW-0560">Oxidoreductase</keyword>
<evidence type="ECO:0000256" key="5">
    <source>
        <dbReference type="ARBA" id="ARBA00023002"/>
    </source>
</evidence>
<keyword evidence="3" id="KW-0479">Metal-binding</keyword>
<dbReference type="InterPro" id="IPR011828">
    <property type="entry name" value="LEU3_arc"/>
</dbReference>
<dbReference type="GO" id="GO:0004449">
    <property type="term" value="F:isocitrate dehydrogenase (NAD+) activity"/>
    <property type="evidence" value="ECO:0007669"/>
    <property type="project" value="TreeGrafter"/>
</dbReference>
<keyword evidence="6" id="KW-0520">NAD</keyword>
<evidence type="ECO:0000313" key="9">
    <source>
        <dbReference type="Proteomes" id="UP000002061"/>
    </source>
</evidence>
<evidence type="ECO:0000259" key="7">
    <source>
        <dbReference type="SMART" id="SM01329"/>
    </source>
</evidence>
<dbReference type="AlphaFoldDB" id="D5VQV4"/>
<dbReference type="Gene3D" id="3.40.718.10">
    <property type="entry name" value="Isopropylmalate Dehydrogenase"/>
    <property type="match status" value="1"/>
</dbReference>
<dbReference type="OrthoDB" id="6813at2157"/>
<reference evidence="8" key="1">
    <citation type="submission" date="2010-04" db="EMBL/GenBank/DDBJ databases">
        <title>Complete sequence of Methanocaldococcus infernus ME.</title>
        <authorList>
            <consortium name="US DOE Joint Genome Institute"/>
            <person name="Lucas S."/>
            <person name="Copeland A."/>
            <person name="Lapidus A."/>
            <person name="Cheng J.-F."/>
            <person name="Bruce D."/>
            <person name="Goodwin L."/>
            <person name="Pitluck S."/>
            <person name="Munk A.C."/>
            <person name="Detter J.C."/>
            <person name="Han C."/>
            <person name="Tapia R."/>
            <person name="Land M."/>
            <person name="Hauser L."/>
            <person name="Kyrpides N."/>
            <person name="Mikhailova N."/>
            <person name="Sieprawska-Lupa M."/>
            <person name="Whitman W.B."/>
            <person name="Woyke T."/>
        </authorList>
    </citation>
    <scope>NUCLEOTIDE SEQUENCE [LARGE SCALE GENOMIC DNA]</scope>
    <source>
        <strain evidence="8">ME</strain>
    </source>
</reference>
<dbReference type="Pfam" id="PF00180">
    <property type="entry name" value="Iso_dh"/>
    <property type="match status" value="1"/>
</dbReference>
<organism evidence="8 9">
    <name type="scientific">Methanocaldococcus infernus (strain DSM 11812 / JCM 15783 / ME)</name>
    <dbReference type="NCBI Taxonomy" id="573063"/>
    <lineage>
        <taxon>Archaea</taxon>
        <taxon>Methanobacteriati</taxon>
        <taxon>Methanobacteriota</taxon>
        <taxon>Methanomada group</taxon>
        <taxon>Methanococci</taxon>
        <taxon>Methanococcales</taxon>
        <taxon>Methanocaldococcaceae</taxon>
        <taxon>Methanocaldococcus</taxon>
    </lineage>
</organism>
<protein>
    <submittedName>
        <fullName evidence="8">Isopropylmalate/isohomocitrate dehydrogenase</fullName>
        <ecNumber evidence="8">1.1.1.85</ecNumber>
    </submittedName>
</protein>
<evidence type="ECO:0000256" key="1">
    <source>
        <dbReference type="ARBA" id="ARBA00001946"/>
    </source>
</evidence>
<sequence length="343" mass="38454">MKRKVLVIEGDGIGKEVIPEAVKLLTLLGDFEILKGDAGLECYRRCKEFLPRETLEKAEESDIILFGAVTSPKGVKDYKSPILTLRKTFNLYANVRPINNFGLLRLEGYLGKNKFLDVKNVDLVIIRENTEDLYVGFERELYDIAIADRVVSKKASERIVRFAFEYAKENKRKRVSCIHKANVLKVTDGLFLKTFYEVAKNYKIEADDYLVDSASYLLIKEPERFDVIVTTNMFGDILSDEASLLLGSLGLAPSANIGERKALFEPVHGSAPDIAGKGIANPMAAILCVAMIFDYIGEKEKGNLIREAIKHCIEEGKVTKDLGGSLKTHEVAEEIIKYVTNYE</sequence>
<dbReference type="STRING" id="573063.Metin_0287"/>
<name>D5VQV4_METIM</name>
<dbReference type="GO" id="GO:0006099">
    <property type="term" value="P:tricarboxylic acid cycle"/>
    <property type="evidence" value="ECO:0007669"/>
    <property type="project" value="TreeGrafter"/>
</dbReference>
<dbReference type="GO" id="GO:0006102">
    <property type="term" value="P:isocitrate metabolic process"/>
    <property type="evidence" value="ECO:0007669"/>
    <property type="project" value="TreeGrafter"/>
</dbReference>
<evidence type="ECO:0000313" key="8">
    <source>
        <dbReference type="EMBL" id="ADG12957.1"/>
    </source>
</evidence>
<dbReference type="SMART" id="SM01329">
    <property type="entry name" value="Iso_dh"/>
    <property type="match status" value="1"/>
</dbReference>
<dbReference type="GO" id="GO:0019298">
    <property type="term" value="P:coenzyme B biosynthetic process"/>
    <property type="evidence" value="ECO:0007669"/>
    <property type="project" value="UniProtKB-ARBA"/>
</dbReference>
<dbReference type="Proteomes" id="UP000002061">
    <property type="component" value="Chromosome"/>
</dbReference>
<dbReference type="eggNOG" id="arCOG01163">
    <property type="taxonomic scope" value="Archaea"/>
</dbReference>
<dbReference type="HOGENOM" id="CLU_031953_0_1_2"/>
<dbReference type="EC" id="1.1.1.85" evidence="8"/>
<comment type="cofactor">
    <cofactor evidence="1">
        <name>Mg(2+)</name>
        <dbReference type="ChEBI" id="CHEBI:18420"/>
    </cofactor>
</comment>
<dbReference type="EMBL" id="CP002009">
    <property type="protein sequence ID" value="ADG12957.1"/>
    <property type="molecule type" value="Genomic_DNA"/>
</dbReference>
<dbReference type="GeneID" id="9131287"/>
<dbReference type="InterPro" id="IPR019818">
    <property type="entry name" value="IsoCit/isopropylmalate_DH_CS"/>
</dbReference>
<dbReference type="FunFam" id="3.40.718.10:FF:000019">
    <property type="entry name" value="Homoisocitrate dehydrogenase"/>
    <property type="match status" value="1"/>
</dbReference>
<dbReference type="PANTHER" id="PTHR11835:SF34">
    <property type="entry name" value="ISOCITRATE DEHYDROGENASE [NAD] SUBUNIT ALPHA, MITOCHONDRIAL"/>
    <property type="match status" value="1"/>
</dbReference>
<dbReference type="KEGG" id="mif:Metin_0287"/>
<evidence type="ECO:0000256" key="2">
    <source>
        <dbReference type="ARBA" id="ARBA00007769"/>
    </source>
</evidence>
<comment type="similarity">
    <text evidence="2">Belongs to the isocitrate and isopropylmalate dehydrogenases family.</text>
</comment>
<gene>
    <name evidence="8" type="ordered locus">Metin_0287</name>
</gene>
<dbReference type="PROSITE" id="PS00470">
    <property type="entry name" value="IDH_IMDH"/>
    <property type="match status" value="1"/>
</dbReference>
<evidence type="ECO:0000256" key="4">
    <source>
        <dbReference type="ARBA" id="ARBA00022842"/>
    </source>
</evidence>
<evidence type="ECO:0000256" key="6">
    <source>
        <dbReference type="ARBA" id="ARBA00023027"/>
    </source>
</evidence>
<feature type="domain" description="Isopropylmalate dehydrogenase-like" evidence="7">
    <location>
        <begin position="4"/>
        <end position="335"/>
    </location>
</feature>
<dbReference type="InterPro" id="IPR024084">
    <property type="entry name" value="IsoPropMal-DH-like_dom"/>
</dbReference>
<keyword evidence="4" id="KW-0460">Magnesium</keyword>